<dbReference type="Pfam" id="PF07830">
    <property type="entry name" value="PP2C_C"/>
    <property type="match status" value="1"/>
</dbReference>
<name>A0A4D5R998_SCOVI</name>
<dbReference type="PROSITE" id="PS01032">
    <property type="entry name" value="PPM_1"/>
    <property type="match status" value="1"/>
</dbReference>
<dbReference type="EMBL" id="GGNE01000194">
    <property type="protein sequence ID" value="MIC88735.1"/>
    <property type="molecule type" value="Transcribed_RNA"/>
</dbReference>
<dbReference type="GO" id="GO:0016020">
    <property type="term" value="C:membrane"/>
    <property type="evidence" value="ECO:0007669"/>
    <property type="project" value="UniProtKB-SubCell"/>
</dbReference>
<keyword evidence="10 16" id="KW-0378">Hydrolase</keyword>
<accession>A0A4D5R998</accession>
<dbReference type="Pfam" id="PF00481">
    <property type="entry name" value="PP2C"/>
    <property type="match status" value="1"/>
</dbReference>
<evidence type="ECO:0000256" key="2">
    <source>
        <dbReference type="ARBA" id="ARBA00001946"/>
    </source>
</evidence>
<evidence type="ECO:0000256" key="5">
    <source>
        <dbReference type="ARBA" id="ARBA00006702"/>
    </source>
</evidence>
<dbReference type="GO" id="GO:0005829">
    <property type="term" value="C:cytosol"/>
    <property type="evidence" value="ECO:0007669"/>
    <property type="project" value="UniProtKB-SubCell"/>
</dbReference>
<evidence type="ECO:0000256" key="10">
    <source>
        <dbReference type="ARBA" id="ARBA00022801"/>
    </source>
</evidence>
<evidence type="ECO:0000256" key="6">
    <source>
        <dbReference type="ARBA" id="ARBA00022490"/>
    </source>
</evidence>
<evidence type="ECO:0000256" key="11">
    <source>
        <dbReference type="ARBA" id="ARBA00022842"/>
    </source>
</evidence>
<evidence type="ECO:0000256" key="14">
    <source>
        <dbReference type="ARBA" id="ARBA00023211"/>
    </source>
</evidence>
<evidence type="ECO:0000259" key="17">
    <source>
        <dbReference type="PROSITE" id="PS51746"/>
    </source>
</evidence>
<dbReference type="InterPro" id="IPR012911">
    <property type="entry name" value="PP2C_C"/>
</dbReference>
<keyword evidence="15" id="KW-0449">Lipoprotein</keyword>
<evidence type="ECO:0000256" key="7">
    <source>
        <dbReference type="ARBA" id="ARBA00022553"/>
    </source>
</evidence>
<evidence type="ECO:0000256" key="4">
    <source>
        <dbReference type="ARBA" id="ARBA00004635"/>
    </source>
</evidence>
<comment type="cofactor">
    <cofactor evidence="1">
        <name>Mn(2+)</name>
        <dbReference type="ChEBI" id="CHEBI:29035"/>
    </cofactor>
</comment>
<keyword evidence="7" id="KW-0597">Phosphoprotein</keyword>
<dbReference type="InterPro" id="IPR015655">
    <property type="entry name" value="PP2C"/>
</dbReference>
<dbReference type="FunFam" id="3.60.40.10:FF:000001">
    <property type="entry name" value="protein phosphatase 1B isoform X1"/>
    <property type="match status" value="1"/>
</dbReference>
<comment type="similarity">
    <text evidence="5 16">Belongs to the PP2C family.</text>
</comment>
<organism evidence="18">
    <name type="scientific">Scolopendra viridis</name>
    <name type="common">Giant centipede</name>
    <dbReference type="NCBI Taxonomy" id="118503"/>
    <lineage>
        <taxon>Eukaryota</taxon>
        <taxon>Metazoa</taxon>
        <taxon>Ecdysozoa</taxon>
        <taxon>Arthropoda</taxon>
        <taxon>Myriapoda</taxon>
        <taxon>Chilopoda</taxon>
        <taxon>Pleurostigmophora</taxon>
        <taxon>Scolopendromorpha</taxon>
        <taxon>Scolopendridae</taxon>
        <taxon>Scolopendra</taxon>
    </lineage>
</organism>
<dbReference type="Gene3D" id="1.10.10.430">
    <property type="entry name" value="Phosphatase 2C, C-terminal domain suprefamily"/>
    <property type="match status" value="1"/>
</dbReference>
<dbReference type="PROSITE" id="PS51746">
    <property type="entry name" value="PPM_2"/>
    <property type="match status" value="1"/>
</dbReference>
<dbReference type="GO" id="GO:0000287">
    <property type="term" value="F:magnesium ion binding"/>
    <property type="evidence" value="ECO:0007669"/>
    <property type="project" value="InterPro"/>
</dbReference>
<proteinExistence type="inferred from homology"/>
<keyword evidence="11" id="KW-0460">Magnesium</keyword>
<dbReference type="SUPFAM" id="SSF81606">
    <property type="entry name" value="PP2C-like"/>
    <property type="match status" value="1"/>
</dbReference>
<dbReference type="CDD" id="cd00143">
    <property type="entry name" value="PP2Cc"/>
    <property type="match status" value="1"/>
</dbReference>
<dbReference type="AlphaFoldDB" id="A0A4D5R998"/>
<evidence type="ECO:0000256" key="8">
    <source>
        <dbReference type="ARBA" id="ARBA00022707"/>
    </source>
</evidence>
<dbReference type="SMART" id="SM00331">
    <property type="entry name" value="PP2C_SIG"/>
    <property type="match status" value="1"/>
</dbReference>
<keyword evidence="14" id="KW-0464">Manganese</keyword>
<dbReference type="InterPro" id="IPR001932">
    <property type="entry name" value="PPM-type_phosphatase-like_dom"/>
</dbReference>
<dbReference type="InterPro" id="IPR036457">
    <property type="entry name" value="PPM-type-like_dom_sf"/>
</dbReference>
<keyword evidence="12 16" id="KW-0904">Protein phosphatase</keyword>
<comment type="subcellular location">
    <subcellularLocation>
        <location evidence="3">Cytoplasm</location>
        <location evidence="3">Cytosol</location>
    </subcellularLocation>
    <subcellularLocation>
        <location evidence="4">Membrane</location>
        <topology evidence="4">Lipid-anchor</topology>
    </subcellularLocation>
</comment>
<dbReference type="SUPFAM" id="SSF81601">
    <property type="entry name" value="Protein serine/threonine phosphatase 2C, C-terminal domain"/>
    <property type="match status" value="1"/>
</dbReference>
<evidence type="ECO:0000256" key="16">
    <source>
        <dbReference type="RuleBase" id="RU003465"/>
    </source>
</evidence>
<evidence type="ECO:0000256" key="12">
    <source>
        <dbReference type="ARBA" id="ARBA00022912"/>
    </source>
</evidence>
<keyword evidence="13" id="KW-0472">Membrane</keyword>
<dbReference type="InterPro" id="IPR000222">
    <property type="entry name" value="PP2C_BS"/>
</dbReference>
<sequence length="385" mass="42813">MGAFLDKPKTDKYNEQGDGNGLHYALSSMQGWRIEMEDAHCAVLGLPHGLEEWSFFAVFDGHAGARVSAHCAENLLDSITQSEEFRISANKCDLSINGQTNIDNVKRGIRDGFLRLDEKMRTVISGEDKSGSTAVCCLISPHHMFIANCGDSRAVVSREQQVVFSTQDHKPINPTEKERIQNAGGSVMIQRVNGSLAVSRALGDYEYKQVEGKGPCEQLVSPEPEIFVEKRENEKDEFLVLACDGIWDVMTNEELCDYIRSRLLITDNLSNICNDVIDTCLHKGSRDNMSIVLVTFPGAPKVSEEAVNKENELENYLKKRITELLEHGNSSLELLHIMQSLSDEEIPGLPPGGGLTAKKNFIESVYDELRPRSFDGENSNGSDNW</sequence>
<dbReference type="PANTHER" id="PTHR47992">
    <property type="entry name" value="PROTEIN PHOSPHATASE"/>
    <property type="match status" value="1"/>
</dbReference>
<dbReference type="InterPro" id="IPR036580">
    <property type="entry name" value="PP2C_C_sf"/>
</dbReference>
<feature type="domain" description="PPM-type phosphatase" evidence="17">
    <location>
        <begin position="23"/>
        <end position="296"/>
    </location>
</feature>
<comment type="cofactor">
    <cofactor evidence="2">
        <name>Mg(2+)</name>
        <dbReference type="ChEBI" id="CHEBI:18420"/>
    </cofactor>
</comment>
<keyword evidence="8" id="KW-0519">Myristate</keyword>
<evidence type="ECO:0000313" key="18">
    <source>
        <dbReference type="EMBL" id="MIC88735.1"/>
    </source>
</evidence>
<evidence type="ECO:0000256" key="13">
    <source>
        <dbReference type="ARBA" id="ARBA00023136"/>
    </source>
</evidence>
<keyword evidence="9" id="KW-0479">Metal-binding</keyword>
<evidence type="ECO:0000256" key="1">
    <source>
        <dbReference type="ARBA" id="ARBA00001936"/>
    </source>
</evidence>
<dbReference type="GO" id="GO:0030145">
    <property type="term" value="F:manganese ion binding"/>
    <property type="evidence" value="ECO:0007669"/>
    <property type="project" value="InterPro"/>
</dbReference>
<dbReference type="Gene3D" id="3.60.40.10">
    <property type="entry name" value="PPM-type phosphatase domain"/>
    <property type="match status" value="1"/>
</dbReference>
<keyword evidence="6" id="KW-0963">Cytoplasm</keyword>
<evidence type="ECO:0000256" key="9">
    <source>
        <dbReference type="ARBA" id="ARBA00022723"/>
    </source>
</evidence>
<protein>
    <submittedName>
        <fullName evidence="18">Protein phosphatase 1B</fullName>
    </submittedName>
</protein>
<dbReference type="SMART" id="SM00332">
    <property type="entry name" value="PP2Cc"/>
    <property type="match status" value="1"/>
</dbReference>
<evidence type="ECO:0000256" key="15">
    <source>
        <dbReference type="ARBA" id="ARBA00023288"/>
    </source>
</evidence>
<dbReference type="GO" id="GO:0004722">
    <property type="term" value="F:protein serine/threonine phosphatase activity"/>
    <property type="evidence" value="ECO:0007669"/>
    <property type="project" value="InterPro"/>
</dbReference>
<evidence type="ECO:0000256" key="3">
    <source>
        <dbReference type="ARBA" id="ARBA00004514"/>
    </source>
</evidence>
<reference evidence="18" key="1">
    <citation type="journal article" date="2018" name="Toxicon">
        <title>Venom-gland transcriptomics and venom proteomics of the giant Florida blue centipede, Scolopendra viridis.</title>
        <authorList>
            <person name="Ward M.J."/>
            <person name="Rokyta D.R."/>
        </authorList>
    </citation>
    <scope>NUCLEOTIDE SEQUENCE</scope>
    <source>
        <tissue evidence="18">Venom gland</tissue>
    </source>
</reference>